<dbReference type="InterPro" id="IPR004506">
    <property type="entry name" value="MnmA-like"/>
</dbReference>
<dbReference type="SUPFAM" id="SSF52402">
    <property type="entry name" value="Adenine nucleotide alpha hydrolases-like"/>
    <property type="match status" value="1"/>
</dbReference>
<dbReference type="PANTHER" id="PTHR11933:SF5">
    <property type="entry name" value="MITOCHONDRIAL TRNA-SPECIFIC 2-THIOURIDYLASE 1"/>
    <property type="match status" value="1"/>
</dbReference>
<evidence type="ECO:0000256" key="1">
    <source>
        <dbReference type="ARBA" id="ARBA00022490"/>
    </source>
</evidence>
<keyword evidence="1 11" id="KW-0963">Cytoplasm</keyword>
<dbReference type="HAMAP" id="MF_00144">
    <property type="entry name" value="tRNA_thiouridyl_MnmA"/>
    <property type="match status" value="1"/>
</dbReference>
<dbReference type="InterPro" id="IPR014729">
    <property type="entry name" value="Rossmann-like_a/b/a_fold"/>
</dbReference>
<comment type="caution">
    <text evidence="11">Lacks conserved residue(s) required for the propagation of feature annotation.</text>
</comment>
<accession>A0A1M4X5G6</accession>
<comment type="subcellular location">
    <subcellularLocation>
        <location evidence="11">Cytoplasm</location>
    </subcellularLocation>
</comment>
<dbReference type="Pfam" id="PF20258">
    <property type="entry name" value="tRNA_Me_trans_C"/>
    <property type="match status" value="1"/>
</dbReference>
<evidence type="ECO:0000313" key="14">
    <source>
        <dbReference type="EMBL" id="SHE88744.1"/>
    </source>
</evidence>
<evidence type="ECO:0000256" key="6">
    <source>
        <dbReference type="ARBA" id="ARBA00022840"/>
    </source>
</evidence>
<keyword evidence="8" id="KW-1015">Disulfide bond</keyword>
<dbReference type="EC" id="2.8.1.13" evidence="11"/>
<dbReference type="AlphaFoldDB" id="A0A1M4X5G6"/>
<keyword evidence="15" id="KW-1185">Reference proteome</keyword>
<feature type="site" description="Interaction with tRNA" evidence="11">
    <location>
        <position position="340"/>
    </location>
</feature>
<keyword evidence="4 11" id="KW-0819">tRNA processing</keyword>
<evidence type="ECO:0000256" key="3">
    <source>
        <dbReference type="ARBA" id="ARBA00022679"/>
    </source>
</evidence>
<evidence type="ECO:0000256" key="2">
    <source>
        <dbReference type="ARBA" id="ARBA00022555"/>
    </source>
</evidence>
<keyword evidence="3 11" id="KW-0808">Transferase</keyword>
<feature type="domain" description="tRNA-specific 2-thiouridylase MnmA-like C-terminal" evidence="12">
    <location>
        <begin position="283"/>
        <end position="356"/>
    </location>
</feature>
<dbReference type="NCBIfam" id="TIGR00420">
    <property type="entry name" value="trmU"/>
    <property type="match status" value="1"/>
</dbReference>
<dbReference type="GO" id="GO:0002143">
    <property type="term" value="P:tRNA wobble position uridine thiolation"/>
    <property type="evidence" value="ECO:0007669"/>
    <property type="project" value="TreeGrafter"/>
</dbReference>
<organism evidence="14 15">
    <name type="scientific">Schwartzia succinivorans DSM 10502</name>
    <dbReference type="NCBI Taxonomy" id="1123243"/>
    <lineage>
        <taxon>Bacteria</taxon>
        <taxon>Bacillati</taxon>
        <taxon>Bacillota</taxon>
        <taxon>Negativicutes</taxon>
        <taxon>Selenomonadales</taxon>
        <taxon>Selenomonadaceae</taxon>
        <taxon>Schwartzia</taxon>
    </lineage>
</organism>
<keyword evidence="7 11" id="KW-0694">RNA-binding</keyword>
<comment type="function">
    <text evidence="10 11">Catalyzes the 2-thiolation of uridine at the wobble position (U34) of tRNA, leading to the formation of s(2)U34.</text>
</comment>
<dbReference type="FunFam" id="3.40.50.620:FF:000115">
    <property type="entry name" value="tRNA-specific 2-thiouridylase MnmA"/>
    <property type="match status" value="1"/>
</dbReference>
<name>A0A1M4X5G6_9FIRM</name>
<feature type="region of interest" description="Interaction with tRNA" evidence="11">
    <location>
        <begin position="152"/>
        <end position="154"/>
    </location>
</feature>
<dbReference type="InterPro" id="IPR046885">
    <property type="entry name" value="MnmA-like_C"/>
</dbReference>
<keyword evidence="6 11" id="KW-0067">ATP-binding</keyword>
<dbReference type="Proteomes" id="UP000184404">
    <property type="component" value="Unassembled WGS sequence"/>
</dbReference>
<dbReference type="STRING" id="1123243.SAMN02745190_01355"/>
<dbReference type="RefSeq" id="WP_072935437.1">
    <property type="nucleotide sequence ID" value="NZ_FQUG01000005.1"/>
</dbReference>
<dbReference type="GO" id="GO:0005737">
    <property type="term" value="C:cytoplasm"/>
    <property type="evidence" value="ECO:0007669"/>
    <property type="project" value="UniProtKB-SubCell"/>
</dbReference>
<feature type="active site" description="Cysteine persulfide intermediate" evidence="11">
    <location>
        <position position="202"/>
    </location>
</feature>
<dbReference type="FunFam" id="2.40.30.10:FF:000023">
    <property type="entry name" value="tRNA-specific 2-thiouridylase MnmA"/>
    <property type="match status" value="1"/>
</dbReference>
<feature type="domain" description="tRNA-specific 2-thiouridylase MnmA-like central" evidence="13">
    <location>
        <begin position="211"/>
        <end position="274"/>
    </location>
</feature>
<keyword evidence="5 11" id="KW-0547">Nucleotide-binding</keyword>
<evidence type="ECO:0000256" key="10">
    <source>
        <dbReference type="ARBA" id="ARBA00056575"/>
    </source>
</evidence>
<evidence type="ECO:0000256" key="11">
    <source>
        <dbReference type="HAMAP-Rule" id="MF_00144"/>
    </source>
</evidence>
<dbReference type="GO" id="GO:0005524">
    <property type="term" value="F:ATP binding"/>
    <property type="evidence" value="ECO:0007669"/>
    <property type="project" value="UniProtKB-KW"/>
</dbReference>
<reference evidence="14 15" key="1">
    <citation type="submission" date="2016-11" db="EMBL/GenBank/DDBJ databases">
        <authorList>
            <person name="Jaros S."/>
            <person name="Januszkiewicz K."/>
            <person name="Wedrychowicz H."/>
        </authorList>
    </citation>
    <scope>NUCLEOTIDE SEQUENCE [LARGE SCALE GENOMIC DNA]</scope>
    <source>
        <strain evidence="14 15">DSM 10502</strain>
    </source>
</reference>
<gene>
    <name evidence="11" type="primary">mnmA</name>
    <name evidence="14" type="ORF">SAMN02745190_01355</name>
</gene>
<evidence type="ECO:0000256" key="4">
    <source>
        <dbReference type="ARBA" id="ARBA00022694"/>
    </source>
</evidence>
<feature type="active site" description="Nucleophile" evidence="11">
    <location>
        <position position="104"/>
    </location>
</feature>
<dbReference type="InterPro" id="IPR023382">
    <property type="entry name" value="MnmA-like_central_sf"/>
</dbReference>
<feature type="region of interest" description="Interaction with tRNA" evidence="11">
    <location>
        <begin position="307"/>
        <end position="308"/>
    </location>
</feature>
<proteinExistence type="inferred from homology"/>
<comment type="similarity">
    <text evidence="11">Belongs to the MnmA/TRMU family.</text>
</comment>
<evidence type="ECO:0000256" key="9">
    <source>
        <dbReference type="ARBA" id="ARBA00051542"/>
    </source>
</evidence>
<dbReference type="NCBIfam" id="NF001138">
    <property type="entry name" value="PRK00143.1"/>
    <property type="match status" value="1"/>
</dbReference>
<evidence type="ECO:0000256" key="5">
    <source>
        <dbReference type="ARBA" id="ARBA00022741"/>
    </source>
</evidence>
<feature type="site" description="Interaction with tRNA" evidence="11">
    <location>
        <position position="129"/>
    </location>
</feature>
<feature type="binding site" evidence="11">
    <location>
        <begin position="10"/>
        <end position="17"/>
    </location>
    <ligand>
        <name>ATP</name>
        <dbReference type="ChEBI" id="CHEBI:30616"/>
    </ligand>
</feature>
<evidence type="ECO:0000256" key="8">
    <source>
        <dbReference type="ARBA" id="ARBA00023157"/>
    </source>
</evidence>
<dbReference type="Pfam" id="PF20259">
    <property type="entry name" value="tRNA_Me_trans_M"/>
    <property type="match status" value="1"/>
</dbReference>
<dbReference type="Pfam" id="PF03054">
    <property type="entry name" value="tRNA_Me_trans"/>
    <property type="match status" value="1"/>
</dbReference>
<comment type="catalytic activity">
    <reaction evidence="9 11">
        <text>S-sulfanyl-L-cysteinyl-[protein] + uridine(34) in tRNA + AH2 + ATP = 2-thiouridine(34) in tRNA + L-cysteinyl-[protein] + A + AMP + diphosphate + H(+)</text>
        <dbReference type="Rhea" id="RHEA:47032"/>
        <dbReference type="Rhea" id="RHEA-COMP:10131"/>
        <dbReference type="Rhea" id="RHEA-COMP:11726"/>
        <dbReference type="Rhea" id="RHEA-COMP:11727"/>
        <dbReference type="Rhea" id="RHEA-COMP:11728"/>
        <dbReference type="ChEBI" id="CHEBI:13193"/>
        <dbReference type="ChEBI" id="CHEBI:15378"/>
        <dbReference type="ChEBI" id="CHEBI:17499"/>
        <dbReference type="ChEBI" id="CHEBI:29950"/>
        <dbReference type="ChEBI" id="CHEBI:30616"/>
        <dbReference type="ChEBI" id="CHEBI:33019"/>
        <dbReference type="ChEBI" id="CHEBI:61963"/>
        <dbReference type="ChEBI" id="CHEBI:65315"/>
        <dbReference type="ChEBI" id="CHEBI:87170"/>
        <dbReference type="ChEBI" id="CHEBI:456215"/>
        <dbReference type="EC" id="2.8.1.13"/>
    </reaction>
</comment>
<dbReference type="Gene3D" id="2.30.30.280">
    <property type="entry name" value="Adenine nucleotide alpha hydrolases-like domains"/>
    <property type="match status" value="1"/>
</dbReference>
<feature type="binding site" evidence="11">
    <location>
        <position position="128"/>
    </location>
    <ligand>
        <name>ATP</name>
        <dbReference type="ChEBI" id="CHEBI:30616"/>
    </ligand>
</feature>
<dbReference type="OrthoDB" id="9800696at2"/>
<dbReference type="Gene3D" id="3.40.50.620">
    <property type="entry name" value="HUPs"/>
    <property type="match status" value="1"/>
</dbReference>
<evidence type="ECO:0000313" key="15">
    <source>
        <dbReference type="Proteomes" id="UP000184404"/>
    </source>
</evidence>
<dbReference type="InterPro" id="IPR046884">
    <property type="entry name" value="MnmA-like_central"/>
</dbReference>
<dbReference type="PANTHER" id="PTHR11933">
    <property type="entry name" value="TRNA 5-METHYLAMINOMETHYL-2-THIOURIDYLATE -METHYLTRANSFERASE"/>
    <property type="match status" value="1"/>
</dbReference>
<feature type="binding site" evidence="11">
    <location>
        <position position="36"/>
    </location>
    <ligand>
        <name>ATP</name>
        <dbReference type="ChEBI" id="CHEBI:30616"/>
    </ligand>
</feature>
<dbReference type="FunFam" id="2.30.30.280:FF:000001">
    <property type="entry name" value="tRNA-specific 2-thiouridylase MnmA"/>
    <property type="match status" value="1"/>
</dbReference>
<evidence type="ECO:0000259" key="12">
    <source>
        <dbReference type="Pfam" id="PF20258"/>
    </source>
</evidence>
<evidence type="ECO:0000259" key="13">
    <source>
        <dbReference type="Pfam" id="PF20259"/>
    </source>
</evidence>
<evidence type="ECO:0000256" key="7">
    <source>
        <dbReference type="ARBA" id="ARBA00022884"/>
    </source>
</evidence>
<protein>
    <recommendedName>
        <fullName evidence="11">tRNA-specific 2-thiouridylase MnmA</fullName>
        <ecNumber evidence="11">2.8.1.13</ecNumber>
    </recommendedName>
</protein>
<keyword evidence="2 11" id="KW-0820">tRNA-binding</keyword>
<dbReference type="GO" id="GO:0000049">
    <property type="term" value="F:tRNA binding"/>
    <property type="evidence" value="ECO:0007669"/>
    <property type="project" value="UniProtKB-KW"/>
</dbReference>
<sequence length="364" mass="40184">MTEKKRVLAAMSGGVDSSVTAALLLEQGYEVIGVTMRLSEESREADDDKGCCSIKSVNDAQHVASILGIPHYVLDFREQFEKHVICNFLDEYAKGRTPNPCIECNRAMKFGALMQKARELGADFVATGHYARITYNEEKGLYELKKGLDEKKDQSYVLYHLNQETLAHFLLPLGGFTKPEVREMAEKYKLPVAHKAESQEICFIPDDDHGRFLREHRPEALIPGDIVDMEGHVLGHHLGVPLYTIGQRKGLGIAAPEPLYVVRLDTEHNRVIVGGAQDVFFGGLTAGNVSWTIPAPTEPLRCTAKVRYGRREGACTAEITVDGALHVVFDEPQRAVTPGQSVVLYDGERVLGGGIIESAEPVKK</sequence>
<dbReference type="Gene3D" id="2.40.30.10">
    <property type="entry name" value="Translation factors"/>
    <property type="match status" value="1"/>
</dbReference>
<dbReference type="CDD" id="cd01998">
    <property type="entry name" value="MnmA_TRMU-like"/>
    <property type="match status" value="1"/>
</dbReference>
<dbReference type="GO" id="GO:0103016">
    <property type="term" value="F:tRNA-uridine 2-sulfurtransferase activity"/>
    <property type="evidence" value="ECO:0007669"/>
    <property type="project" value="UniProtKB-EC"/>
</dbReference>
<dbReference type="EMBL" id="FQUG01000005">
    <property type="protein sequence ID" value="SHE88744.1"/>
    <property type="molecule type" value="Genomic_DNA"/>
</dbReference>